<accession>A0AAU9UF73</accession>
<gene>
    <name evidence="5" type="ORF">EEDITHA_LOCUS12651</name>
</gene>
<evidence type="ECO:0000256" key="1">
    <source>
        <dbReference type="ARBA" id="ARBA00010838"/>
    </source>
</evidence>
<organism evidence="5 6">
    <name type="scientific">Euphydryas editha</name>
    <name type="common">Edith's checkerspot</name>
    <dbReference type="NCBI Taxonomy" id="104508"/>
    <lineage>
        <taxon>Eukaryota</taxon>
        <taxon>Metazoa</taxon>
        <taxon>Ecdysozoa</taxon>
        <taxon>Arthropoda</taxon>
        <taxon>Hexapoda</taxon>
        <taxon>Insecta</taxon>
        <taxon>Pterygota</taxon>
        <taxon>Neoptera</taxon>
        <taxon>Endopterygota</taxon>
        <taxon>Lepidoptera</taxon>
        <taxon>Glossata</taxon>
        <taxon>Ditrysia</taxon>
        <taxon>Papilionoidea</taxon>
        <taxon>Nymphalidae</taxon>
        <taxon>Nymphalinae</taxon>
        <taxon>Euphydryas</taxon>
    </lineage>
</organism>
<dbReference type="InterPro" id="IPR001360">
    <property type="entry name" value="Glyco_hydro_1"/>
</dbReference>
<dbReference type="EMBL" id="CAKOGL010000018">
    <property type="protein sequence ID" value="CAH2097424.1"/>
    <property type="molecule type" value="Genomic_DNA"/>
</dbReference>
<dbReference type="GO" id="GO:0005975">
    <property type="term" value="P:carbohydrate metabolic process"/>
    <property type="evidence" value="ECO:0007669"/>
    <property type="project" value="InterPro"/>
</dbReference>
<keyword evidence="2" id="KW-0378">Hydrolase</keyword>
<evidence type="ECO:0008006" key="7">
    <source>
        <dbReference type="Google" id="ProtNLM"/>
    </source>
</evidence>
<keyword evidence="3" id="KW-0326">Glycosidase</keyword>
<keyword evidence="6" id="KW-1185">Reference proteome</keyword>
<evidence type="ECO:0000256" key="4">
    <source>
        <dbReference type="RuleBase" id="RU003690"/>
    </source>
</evidence>
<evidence type="ECO:0000313" key="6">
    <source>
        <dbReference type="Proteomes" id="UP001153954"/>
    </source>
</evidence>
<evidence type="ECO:0000256" key="2">
    <source>
        <dbReference type="ARBA" id="ARBA00022801"/>
    </source>
</evidence>
<comment type="caution">
    <text evidence="5">The sequence shown here is derived from an EMBL/GenBank/DDBJ whole genome shotgun (WGS) entry which is preliminary data.</text>
</comment>
<protein>
    <recommendedName>
        <fullName evidence="7">Beta-glucosidase</fullName>
    </recommendedName>
</protein>
<reference evidence="5" key="1">
    <citation type="submission" date="2022-03" db="EMBL/GenBank/DDBJ databases">
        <authorList>
            <person name="Tunstrom K."/>
        </authorList>
    </citation>
    <scope>NUCLEOTIDE SEQUENCE</scope>
</reference>
<evidence type="ECO:0000256" key="3">
    <source>
        <dbReference type="ARBA" id="ARBA00023295"/>
    </source>
</evidence>
<dbReference type="GO" id="GO:0008422">
    <property type="term" value="F:beta-glucosidase activity"/>
    <property type="evidence" value="ECO:0007669"/>
    <property type="project" value="TreeGrafter"/>
</dbReference>
<dbReference type="AlphaFoldDB" id="A0AAU9UF73"/>
<proteinExistence type="inferred from homology"/>
<comment type="similarity">
    <text evidence="1 4">Belongs to the glycosyl hydrolase 1 family.</text>
</comment>
<dbReference type="PANTHER" id="PTHR10353:SF36">
    <property type="entry name" value="LP05116P"/>
    <property type="match status" value="1"/>
</dbReference>
<dbReference type="SUPFAM" id="SSF51445">
    <property type="entry name" value="(Trans)glycosidases"/>
    <property type="match status" value="1"/>
</dbReference>
<evidence type="ECO:0000313" key="5">
    <source>
        <dbReference type="EMBL" id="CAH2097424.1"/>
    </source>
</evidence>
<dbReference type="InterPro" id="IPR017853">
    <property type="entry name" value="GH"/>
</dbReference>
<dbReference type="Pfam" id="PF00232">
    <property type="entry name" value="Glyco_hydro_1"/>
    <property type="match status" value="1"/>
</dbReference>
<dbReference type="PANTHER" id="PTHR10353">
    <property type="entry name" value="GLYCOSYL HYDROLASE"/>
    <property type="match status" value="1"/>
</dbReference>
<sequence length="176" mass="20355">MGLNFYTSRTVRDAKSDIIGVWPFLGSLDINVILGVRREWNNTGAWWFYITPEGIRKQLAWLKKEYGDIEILVTENGCASDDAKLDDEVRVQYYKDYLEQVLLSINVDGVRVMGYTAWALMDNYEWNDGYSIKFGLHHVDFENPNRTRTPRASADYYASVVKSHSLDVNNKTIDKL</sequence>
<dbReference type="Gene3D" id="3.20.20.80">
    <property type="entry name" value="Glycosidases"/>
    <property type="match status" value="1"/>
</dbReference>
<dbReference type="PRINTS" id="PR00131">
    <property type="entry name" value="GLHYDRLASE1"/>
</dbReference>
<name>A0AAU9UF73_EUPED</name>
<dbReference type="Proteomes" id="UP001153954">
    <property type="component" value="Unassembled WGS sequence"/>
</dbReference>